<feature type="signal peptide" evidence="1">
    <location>
        <begin position="1"/>
        <end position="23"/>
    </location>
</feature>
<protein>
    <submittedName>
        <fullName evidence="2">Uncharacterized protein</fullName>
    </submittedName>
</protein>
<accession>A0ABX0KCY8</accession>
<feature type="chain" id="PRO_5045735406" evidence="1">
    <location>
        <begin position="24"/>
        <end position="81"/>
    </location>
</feature>
<sequence>MAASSRVALSVLPASGLPTFARAFPFSFRPAFSPSYRIRFVPGQRGASRRERKAPAAPPRLFRVVFGRVSDAIPTNDPGVQ</sequence>
<comment type="caution">
    <text evidence="2">The sequence shown here is derived from an EMBL/GenBank/DDBJ whole genome shotgun (WGS) entry which is preliminary data.</text>
</comment>
<dbReference type="EMBL" id="WOSW01000034">
    <property type="protein sequence ID" value="NHO33668.1"/>
    <property type="molecule type" value="Genomic_DNA"/>
</dbReference>
<evidence type="ECO:0000256" key="1">
    <source>
        <dbReference type="SAM" id="SignalP"/>
    </source>
</evidence>
<reference evidence="2 3" key="1">
    <citation type="journal article" date="2020" name="Int. J. Syst. Evol. Microbiol.">
        <title>Novel acetic acid bacteria from cider fermentations: Acetobacter conturbans sp. nov. and Acetobacter fallax sp. nov.</title>
        <authorList>
            <person name="Sombolestani A.S."/>
            <person name="Cleenwerck I."/>
            <person name="Cnockaert M."/>
            <person name="Borremans W."/>
            <person name="Wieme A.D."/>
            <person name="De Vuyst L."/>
            <person name="Vandamme P."/>
        </authorList>
    </citation>
    <scope>NUCLEOTIDE SEQUENCE [LARGE SCALE GENOMIC DNA]</scope>
    <source>
        <strain evidence="2 3">LMG 1637</strain>
    </source>
</reference>
<name>A0ABX0KCY8_9PROT</name>
<dbReference type="RefSeq" id="WP_173578161.1">
    <property type="nucleotide sequence ID" value="NZ_WOSW01000034.1"/>
</dbReference>
<keyword evidence="1" id="KW-0732">Signal</keyword>
<evidence type="ECO:0000313" key="3">
    <source>
        <dbReference type="Proteomes" id="UP000615326"/>
    </source>
</evidence>
<gene>
    <name evidence="2" type="ORF">GOB84_14105</name>
</gene>
<proteinExistence type="predicted"/>
<keyword evidence="3" id="KW-1185">Reference proteome</keyword>
<evidence type="ECO:0000313" key="2">
    <source>
        <dbReference type="EMBL" id="NHO33668.1"/>
    </source>
</evidence>
<dbReference type="Proteomes" id="UP000615326">
    <property type="component" value="Unassembled WGS sequence"/>
</dbReference>
<organism evidence="2 3">
    <name type="scientific">Acetobacter fallax</name>
    <dbReference type="NCBI Taxonomy" id="1737473"/>
    <lineage>
        <taxon>Bacteria</taxon>
        <taxon>Pseudomonadati</taxon>
        <taxon>Pseudomonadota</taxon>
        <taxon>Alphaproteobacteria</taxon>
        <taxon>Acetobacterales</taxon>
        <taxon>Acetobacteraceae</taxon>
        <taxon>Acetobacter</taxon>
    </lineage>
</organism>